<proteinExistence type="predicted"/>
<evidence type="ECO:0000256" key="1">
    <source>
        <dbReference type="SAM" id="MobiDB-lite"/>
    </source>
</evidence>
<keyword evidence="3" id="KW-1185">Reference proteome</keyword>
<evidence type="ECO:0000313" key="2">
    <source>
        <dbReference type="EMBL" id="KAF5932807.1"/>
    </source>
</evidence>
<gene>
    <name evidence="2" type="ORF">HYC85_028978</name>
</gene>
<reference evidence="2 3" key="2">
    <citation type="submission" date="2020-07" db="EMBL/GenBank/DDBJ databases">
        <title>Genome assembly of wild tea tree DASZ reveals pedigree and selection history of tea varieties.</title>
        <authorList>
            <person name="Zhang W."/>
        </authorList>
    </citation>
    <scope>NUCLEOTIDE SEQUENCE [LARGE SCALE GENOMIC DNA]</scope>
    <source>
        <strain evidence="3">cv. G240</strain>
        <tissue evidence="2">Leaf</tissue>
    </source>
</reference>
<evidence type="ECO:0000313" key="3">
    <source>
        <dbReference type="Proteomes" id="UP000593564"/>
    </source>
</evidence>
<comment type="caution">
    <text evidence="2">The sequence shown here is derived from an EMBL/GenBank/DDBJ whole genome shotgun (WGS) entry which is preliminary data.</text>
</comment>
<dbReference type="EMBL" id="JACBKZ010000014">
    <property type="protein sequence ID" value="KAF5932807.1"/>
    <property type="molecule type" value="Genomic_DNA"/>
</dbReference>
<feature type="region of interest" description="Disordered" evidence="1">
    <location>
        <begin position="57"/>
        <end position="106"/>
    </location>
</feature>
<name>A0A7J7FXD6_CAMSI</name>
<protein>
    <submittedName>
        <fullName evidence="2">Uncharacterized protein</fullName>
    </submittedName>
</protein>
<organism evidence="2 3">
    <name type="scientific">Camellia sinensis</name>
    <name type="common">Tea plant</name>
    <name type="synonym">Thea sinensis</name>
    <dbReference type="NCBI Taxonomy" id="4442"/>
    <lineage>
        <taxon>Eukaryota</taxon>
        <taxon>Viridiplantae</taxon>
        <taxon>Streptophyta</taxon>
        <taxon>Embryophyta</taxon>
        <taxon>Tracheophyta</taxon>
        <taxon>Spermatophyta</taxon>
        <taxon>Magnoliopsida</taxon>
        <taxon>eudicotyledons</taxon>
        <taxon>Gunneridae</taxon>
        <taxon>Pentapetalae</taxon>
        <taxon>asterids</taxon>
        <taxon>Ericales</taxon>
        <taxon>Theaceae</taxon>
        <taxon>Camellia</taxon>
    </lineage>
</organism>
<dbReference type="AlphaFoldDB" id="A0A7J7FXD6"/>
<feature type="region of interest" description="Disordered" evidence="1">
    <location>
        <begin position="1"/>
        <end position="30"/>
    </location>
</feature>
<reference evidence="3" key="1">
    <citation type="journal article" date="2020" name="Nat. Commun.">
        <title>Genome assembly of wild tea tree DASZ reveals pedigree and selection history of tea varieties.</title>
        <authorList>
            <person name="Zhang W."/>
            <person name="Zhang Y."/>
            <person name="Qiu H."/>
            <person name="Guo Y."/>
            <person name="Wan H."/>
            <person name="Zhang X."/>
            <person name="Scossa F."/>
            <person name="Alseekh S."/>
            <person name="Zhang Q."/>
            <person name="Wang P."/>
            <person name="Xu L."/>
            <person name="Schmidt M.H."/>
            <person name="Jia X."/>
            <person name="Li D."/>
            <person name="Zhu A."/>
            <person name="Guo F."/>
            <person name="Chen W."/>
            <person name="Ni D."/>
            <person name="Usadel B."/>
            <person name="Fernie A.R."/>
            <person name="Wen W."/>
        </authorList>
    </citation>
    <scope>NUCLEOTIDE SEQUENCE [LARGE SCALE GENOMIC DNA]</scope>
    <source>
        <strain evidence="3">cv. G240</strain>
    </source>
</reference>
<accession>A0A7J7FXD6</accession>
<feature type="compositionally biased region" description="Polar residues" evidence="1">
    <location>
        <begin position="1"/>
        <end position="12"/>
    </location>
</feature>
<feature type="compositionally biased region" description="Basic residues" evidence="1">
    <location>
        <begin position="74"/>
        <end position="83"/>
    </location>
</feature>
<feature type="compositionally biased region" description="Basic residues" evidence="1">
    <location>
        <begin position="92"/>
        <end position="106"/>
    </location>
</feature>
<sequence length="106" mass="12268">MSLQSWNGSTPRTRGKDIRHDQRAEDESSCKSAAILLDSDDFRISKPFGMDQATLLPLRSSLGRKPGRATQAKVRARKKKGKEQKRNEEKKRTKKEMKKRRTKKKK</sequence>
<feature type="compositionally biased region" description="Basic and acidic residues" evidence="1">
    <location>
        <begin position="14"/>
        <end position="29"/>
    </location>
</feature>
<dbReference type="Proteomes" id="UP000593564">
    <property type="component" value="Unassembled WGS sequence"/>
</dbReference>